<accession>A0AA94HS53</accession>
<dbReference type="InterPro" id="IPR004538">
    <property type="entry name" value="Hemolysin_A/TlyA"/>
</dbReference>
<evidence type="ECO:0000313" key="6">
    <source>
        <dbReference type="EMBL" id="SFW39963.1"/>
    </source>
</evidence>
<dbReference type="InterPro" id="IPR036986">
    <property type="entry name" value="S4_RNA-bd_sf"/>
</dbReference>
<feature type="domain" description="RNA-binding S4" evidence="4">
    <location>
        <begin position="54"/>
        <end position="82"/>
    </location>
</feature>
<reference evidence="7" key="1">
    <citation type="submission" date="2016-11" db="EMBL/GenBank/DDBJ databases">
        <authorList>
            <person name="Jaros S."/>
            <person name="Januszkiewicz K."/>
            <person name="Wedrychowicz H."/>
        </authorList>
    </citation>
    <scope>NUCLEOTIDE SEQUENCE [LARGE SCALE GENOMIC DNA]</scope>
    <source>
        <strain evidence="7">DSM 7057</strain>
    </source>
</reference>
<gene>
    <name evidence="6" type="ORF">SAMN02910291_01142</name>
</gene>
<dbReference type="CDD" id="cd00165">
    <property type="entry name" value="S4"/>
    <property type="match status" value="1"/>
</dbReference>
<dbReference type="SUPFAM" id="SSF55174">
    <property type="entry name" value="Alpha-L RNA-binding motif"/>
    <property type="match status" value="1"/>
</dbReference>
<evidence type="ECO:0000259" key="5">
    <source>
        <dbReference type="Pfam" id="PF01728"/>
    </source>
</evidence>
<dbReference type="GO" id="GO:0003723">
    <property type="term" value="F:RNA binding"/>
    <property type="evidence" value="ECO:0007669"/>
    <property type="project" value="UniProtKB-KW"/>
</dbReference>
<evidence type="ECO:0000256" key="3">
    <source>
        <dbReference type="PROSITE-ProRule" id="PRU00182"/>
    </source>
</evidence>
<dbReference type="GO" id="GO:0008168">
    <property type="term" value="F:methyltransferase activity"/>
    <property type="evidence" value="ECO:0007669"/>
    <property type="project" value="InterPro"/>
</dbReference>
<comment type="similarity">
    <text evidence="2">Belongs to the TlyA family.</text>
</comment>
<dbReference type="AlphaFoldDB" id="A0AA94HS53"/>
<name>A0AA94HS53_DESDE</name>
<dbReference type="Gene3D" id="3.10.290.10">
    <property type="entry name" value="RNA-binding S4 domain"/>
    <property type="match status" value="1"/>
</dbReference>
<organism evidence="6 7">
    <name type="scientific">Desulfovibrio desulfuricans</name>
    <dbReference type="NCBI Taxonomy" id="876"/>
    <lineage>
        <taxon>Bacteria</taxon>
        <taxon>Pseudomonadati</taxon>
        <taxon>Thermodesulfobacteriota</taxon>
        <taxon>Desulfovibrionia</taxon>
        <taxon>Desulfovibrionales</taxon>
        <taxon>Desulfovibrionaceae</taxon>
        <taxon>Desulfovibrio</taxon>
    </lineage>
</organism>
<dbReference type="EMBL" id="FPIW01000015">
    <property type="protein sequence ID" value="SFW39963.1"/>
    <property type="molecule type" value="Genomic_DNA"/>
</dbReference>
<evidence type="ECO:0000259" key="4">
    <source>
        <dbReference type="Pfam" id="PF01479"/>
    </source>
</evidence>
<dbReference type="InterPro" id="IPR002877">
    <property type="entry name" value="RNA_MeTrfase_FtsJ_dom"/>
</dbReference>
<dbReference type="PANTHER" id="PTHR32319:SF0">
    <property type="entry name" value="BACTERIAL HEMOLYSIN-LIKE PROTEIN"/>
    <property type="match status" value="1"/>
</dbReference>
<comment type="caution">
    <text evidence="6">The sequence shown here is derived from an EMBL/GenBank/DDBJ whole genome shotgun (WGS) entry which is preliminary data.</text>
</comment>
<dbReference type="SUPFAM" id="SSF53335">
    <property type="entry name" value="S-adenosyl-L-methionine-dependent methyltransferases"/>
    <property type="match status" value="1"/>
</dbReference>
<dbReference type="PIRSF" id="PIRSF005578">
    <property type="entry name" value="TlyA"/>
    <property type="match status" value="1"/>
</dbReference>
<dbReference type="Pfam" id="PF01728">
    <property type="entry name" value="FtsJ"/>
    <property type="match status" value="1"/>
</dbReference>
<dbReference type="Pfam" id="PF01479">
    <property type="entry name" value="S4"/>
    <property type="match status" value="1"/>
</dbReference>
<dbReference type="Gene3D" id="3.40.50.150">
    <property type="entry name" value="Vaccinia Virus protein VP39"/>
    <property type="match status" value="1"/>
</dbReference>
<sequence>MSIKNTCLLWACRHATSLAQQARSLSAHVERTAYRIASRRLRRYIARMAKNPRQRADQLVFEQGLADSREQARRLIMAGKIALAAGVPGAPPQLVPKPGHPYPADTAFALLQPEPYVSRGAYKLLTILDQFKLDVTGLVCLDAGASTGGFTDCLLQRGAARVYAVDVGRNQLHEKLRTNARVINLEGVNLRHAEAGLIPEPVDMVVADVSFISLTLVLPACMTWLRPGGLVATLIKPQFELGPGETVKGVVRDEEARQRAVDKILAFGRASLGLSCRGVLPAAIKGPKGNQEYMALFERGNAVVENDTARNRAFTP</sequence>
<dbReference type="InterPro" id="IPR047048">
    <property type="entry name" value="TlyA"/>
</dbReference>
<dbReference type="InterPro" id="IPR029063">
    <property type="entry name" value="SAM-dependent_MTases_sf"/>
</dbReference>
<keyword evidence="1 3" id="KW-0694">RNA-binding</keyword>
<dbReference type="CDD" id="cd02440">
    <property type="entry name" value="AdoMet_MTases"/>
    <property type="match status" value="1"/>
</dbReference>
<feature type="domain" description="Ribosomal RNA methyltransferase FtsJ" evidence="5">
    <location>
        <begin position="116"/>
        <end position="297"/>
    </location>
</feature>
<dbReference type="PROSITE" id="PS50889">
    <property type="entry name" value="S4"/>
    <property type="match status" value="1"/>
</dbReference>
<evidence type="ECO:0000256" key="1">
    <source>
        <dbReference type="ARBA" id="ARBA00022884"/>
    </source>
</evidence>
<evidence type="ECO:0000256" key="2">
    <source>
        <dbReference type="ARBA" id="ARBA00029460"/>
    </source>
</evidence>
<dbReference type="NCBIfam" id="TIGR00478">
    <property type="entry name" value="tly"/>
    <property type="match status" value="1"/>
</dbReference>
<dbReference type="Proteomes" id="UP000182680">
    <property type="component" value="Unassembled WGS sequence"/>
</dbReference>
<proteinExistence type="inferred from homology"/>
<protein>
    <submittedName>
        <fullName evidence="6">23S rRNA (Cytidine1920-2'-O)/16S rRNA (Cytidine1409-2'-O)-methyltransferase</fullName>
    </submittedName>
</protein>
<dbReference type="PANTHER" id="PTHR32319">
    <property type="entry name" value="BACTERIAL HEMOLYSIN-LIKE PROTEIN"/>
    <property type="match status" value="1"/>
</dbReference>
<evidence type="ECO:0000313" key="7">
    <source>
        <dbReference type="Proteomes" id="UP000182680"/>
    </source>
</evidence>
<dbReference type="GO" id="GO:0032259">
    <property type="term" value="P:methylation"/>
    <property type="evidence" value="ECO:0007669"/>
    <property type="project" value="InterPro"/>
</dbReference>
<dbReference type="InterPro" id="IPR002942">
    <property type="entry name" value="S4_RNA-bd"/>
</dbReference>